<dbReference type="Proteomes" id="UP000293550">
    <property type="component" value="Unassembled WGS sequence"/>
</dbReference>
<protein>
    <recommendedName>
        <fullName evidence="3">Nucleoside-diphosphate sugar epimerase</fullName>
    </recommendedName>
</protein>
<dbReference type="PANTHER" id="PTHR33986:SF15">
    <property type="entry name" value="MITOCHONDRIAL FISSION PROTEIN ELM1"/>
    <property type="match status" value="1"/>
</dbReference>
<dbReference type="OrthoDB" id="272235at2"/>
<organism evidence="1 2">
    <name type="scientific">Candidatus Finniella inopinata</name>
    <dbReference type="NCBI Taxonomy" id="1696036"/>
    <lineage>
        <taxon>Bacteria</taxon>
        <taxon>Pseudomonadati</taxon>
        <taxon>Pseudomonadota</taxon>
        <taxon>Alphaproteobacteria</taxon>
        <taxon>Holosporales</taxon>
        <taxon>Candidatus Paracaedibacteraceae</taxon>
        <taxon>Candidatus Finniella</taxon>
    </lineage>
</organism>
<accession>A0A4Q7DIB5</accession>
<dbReference type="InterPro" id="IPR009367">
    <property type="entry name" value="Elm1-like"/>
</dbReference>
<proteinExistence type="predicted"/>
<dbReference type="AlphaFoldDB" id="A0A4Q7DIB5"/>
<name>A0A4Q7DIB5_9PROT</name>
<dbReference type="EMBL" id="SCFB01000007">
    <property type="protein sequence ID" value="RZI45704.1"/>
    <property type="molecule type" value="Genomic_DNA"/>
</dbReference>
<evidence type="ECO:0008006" key="3">
    <source>
        <dbReference type="Google" id="ProtNLM"/>
    </source>
</evidence>
<evidence type="ECO:0000313" key="2">
    <source>
        <dbReference type="Proteomes" id="UP000293550"/>
    </source>
</evidence>
<evidence type="ECO:0000313" key="1">
    <source>
        <dbReference type="EMBL" id="RZI45704.1"/>
    </source>
</evidence>
<gene>
    <name evidence="1" type="ORF">EQU50_06280</name>
</gene>
<dbReference type="RefSeq" id="WP_130154283.1">
    <property type="nucleotide sequence ID" value="NZ_SCFB01000007.1"/>
</dbReference>
<keyword evidence="2" id="KW-1185">Reference proteome</keyword>
<dbReference type="Pfam" id="PF06258">
    <property type="entry name" value="Mito_fiss_Elm1"/>
    <property type="match status" value="1"/>
</dbReference>
<dbReference type="PANTHER" id="PTHR33986">
    <property type="entry name" value="OS02G0535700 PROTEIN"/>
    <property type="match status" value="1"/>
</dbReference>
<sequence>MKPAWILCDEGKVGTYRQCLALAKILNIEAVHKPINLNAPYRWFPPQMMLWCKNPAKLQSVLSEPYPNLIIAAGRQAVNAALVLRRVCKTIVLQNPRIDPRYFDLVIPPYHDNVQGQNVISTLGALHPIRPEELAPLRHEHYQGPTVTVLIGGDSQHYRYTSTYIQTLGQTLRNLVTTPGPFHGAQLLITPSRRSRPELLLELKRILMGTDFEMWNNQGDNPYLRYLACADTVMVTGDSISMMSEACITGKPVYIHQIPTSSKRLSNFLTMLYENHHAAPLLEHPGNKLTFKPLDELKRVHGLISDRL</sequence>
<comment type="caution">
    <text evidence="1">The sequence shown here is derived from an EMBL/GenBank/DDBJ whole genome shotgun (WGS) entry which is preliminary data.</text>
</comment>
<reference evidence="1 2" key="1">
    <citation type="submission" date="2018-10" db="EMBL/GenBank/DDBJ databases">
        <title>An updated phylogeny of the Alphaproteobacteria reveals that the parasitic Rickettsiales and Holosporales have independent origins.</title>
        <authorList>
            <person name="Munoz-Gomez S.A."/>
            <person name="Hess S."/>
            <person name="Burger G."/>
            <person name="Lang B.F."/>
            <person name="Susko E."/>
            <person name="Slamovits C.H."/>
            <person name="Roger A.J."/>
        </authorList>
    </citation>
    <scope>NUCLEOTIDE SEQUENCE [LARGE SCALE GENOMIC DNA]</scope>
    <source>
        <strain evidence="1">HOLO01</strain>
    </source>
</reference>